<comment type="caution">
    <text evidence="2">The sequence shown here is derived from an EMBL/GenBank/DDBJ whole genome shotgun (WGS) entry which is preliminary data.</text>
</comment>
<dbReference type="Proteomes" id="UP001597314">
    <property type="component" value="Unassembled WGS sequence"/>
</dbReference>
<organism evidence="2 3">
    <name type="scientific">Rhodoplanes azumiensis</name>
    <dbReference type="NCBI Taxonomy" id="1897628"/>
    <lineage>
        <taxon>Bacteria</taxon>
        <taxon>Pseudomonadati</taxon>
        <taxon>Pseudomonadota</taxon>
        <taxon>Alphaproteobacteria</taxon>
        <taxon>Hyphomicrobiales</taxon>
        <taxon>Nitrobacteraceae</taxon>
        <taxon>Rhodoplanes</taxon>
    </lineage>
</organism>
<dbReference type="EMBL" id="JBHUIW010000005">
    <property type="protein sequence ID" value="MFD2181788.1"/>
    <property type="molecule type" value="Genomic_DNA"/>
</dbReference>
<accession>A0ABW5AFR9</accession>
<reference evidence="3" key="1">
    <citation type="journal article" date="2019" name="Int. J. Syst. Evol. Microbiol.">
        <title>The Global Catalogue of Microorganisms (GCM) 10K type strain sequencing project: providing services to taxonomists for standard genome sequencing and annotation.</title>
        <authorList>
            <consortium name="The Broad Institute Genomics Platform"/>
            <consortium name="The Broad Institute Genome Sequencing Center for Infectious Disease"/>
            <person name="Wu L."/>
            <person name="Ma J."/>
        </authorList>
    </citation>
    <scope>NUCLEOTIDE SEQUENCE [LARGE SCALE GENOMIC DNA]</scope>
    <source>
        <strain evidence="3">CGMCC 1.6774</strain>
    </source>
</reference>
<protein>
    <submittedName>
        <fullName evidence="2">Uncharacterized protein</fullName>
    </submittedName>
</protein>
<sequence length="60" mass="6534">MTDRRHGPPGDQHGARPALGADERTLIRAAAIDLMMHLARTLPPRARRPRQGSDTGSRPA</sequence>
<gene>
    <name evidence="2" type="ORF">ACFSOX_06460</name>
</gene>
<name>A0ABW5AFR9_9BRAD</name>
<evidence type="ECO:0000313" key="3">
    <source>
        <dbReference type="Proteomes" id="UP001597314"/>
    </source>
</evidence>
<feature type="region of interest" description="Disordered" evidence="1">
    <location>
        <begin position="1"/>
        <end position="22"/>
    </location>
</feature>
<proteinExistence type="predicted"/>
<feature type="region of interest" description="Disordered" evidence="1">
    <location>
        <begin position="40"/>
        <end position="60"/>
    </location>
</feature>
<dbReference type="RefSeq" id="WP_378476977.1">
    <property type="nucleotide sequence ID" value="NZ_JBHUIW010000005.1"/>
</dbReference>
<keyword evidence="3" id="KW-1185">Reference proteome</keyword>
<evidence type="ECO:0000256" key="1">
    <source>
        <dbReference type="SAM" id="MobiDB-lite"/>
    </source>
</evidence>
<evidence type="ECO:0000313" key="2">
    <source>
        <dbReference type="EMBL" id="MFD2181788.1"/>
    </source>
</evidence>